<evidence type="ECO:0000313" key="1">
    <source>
        <dbReference type="EMBL" id="TWW64652.1"/>
    </source>
</evidence>
<gene>
    <name evidence="1" type="ORF">D4764_22G0002990</name>
</gene>
<accession>A0A5C6NAX4</accession>
<keyword evidence="2" id="KW-1185">Reference proteome</keyword>
<protein>
    <submittedName>
        <fullName evidence="1">Uncharacterized protein</fullName>
    </submittedName>
</protein>
<organism evidence="1 2">
    <name type="scientific">Takifugu flavidus</name>
    <name type="common">sansaifugu</name>
    <dbReference type="NCBI Taxonomy" id="433684"/>
    <lineage>
        <taxon>Eukaryota</taxon>
        <taxon>Metazoa</taxon>
        <taxon>Chordata</taxon>
        <taxon>Craniata</taxon>
        <taxon>Vertebrata</taxon>
        <taxon>Euteleostomi</taxon>
        <taxon>Actinopterygii</taxon>
        <taxon>Neopterygii</taxon>
        <taxon>Teleostei</taxon>
        <taxon>Neoteleostei</taxon>
        <taxon>Acanthomorphata</taxon>
        <taxon>Eupercaria</taxon>
        <taxon>Tetraodontiformes</taxon>
        <taxon>Tetradontoidea</taxon>
        <taxon>Tetraodontidae</taxon>
        <taxon>Takifugu</taxon>
    </lineage>
</organism>
<dbReference type="Proteomes" id="UP000324091">
    <property type="component" value="Chromosome 22"/>
</dbReference>
<proteinExistence type="predicted"/>
<sequence length="127" mass="14256">MFNTIVPHRLVSKVGGLVLNPSLCRPQVLQRPFYTTAVKSVHTGSTTPRYGSCTNVDWKALHKVIHCAQHTPGTTLPTLQDFYTRRGTTRAREIFIKDIHLAINLQWLPSGSPLRSCMVKTGRLMKS</sequence>
<reference evidence="1 2" key="1">
    <citation type="submission" date="2019-04" db="EMBL/GenBank/DDBJ databases">
        <title>Chromosome genome assembly for Takifugu flavidus.</title>
        <authorList>
            <person name="Xiao S."/>
        </authorList>
    </citation>
    <scope>NUCLEOTIDE SEQUENCE [LARGE SCALE GENOMIC DNA]</scope>
    <source>
        <strain evidence="1">HTHZ2018</strain>
        <tissue evidence="1">Muscle</tissue>
    </source>
</reference>
<dbReference type="AlphaFoldDB" id="A0A5C6NAX4"/>
<dbReference type="EMBL" id="RHFK02000015">
    <property type="protein sequence ID" value="TWW64652.1"/>
    <property type="molecule type" value="Genomic_DNA"/>
</dbReference>
<comment type="caution">
    <text evidence="1">The sequence shown here is derived from an EMBL/GenBank/DDBJ whole genome shotgun (WGS) entry which is preliminary data.</text>
</comment>
<evidence type="ECO:0000313" key="2">
    <source>
        <dbReference type="Proteomes" id="UP000324091"/>
    </source>
</evidence>
<name>A0A5C6NAX4_9TELE</name>